<dbReference type="AlphaFoldDB" id="A0A1H9P0Y9"/>
<dbReference type="Pfam" id="PF04932">
    <property type="entry name" value="Wzy_C"/>
    <property type="match status" value="1"/>
</dbReference>
<feature type="transmembrane region" description="Helical" evidence="5">
    <location>
        <begin position="244"/>
        <end position="263"/>
    </location>
</feature>
<reference evidence="8" key="1">
    <citation type="submission" date="2016-10" db="EMBL/GenBank/DDBJ databases">
        <authorList>
            <person name="Varghese N."/>
            <person name="Submissions S."/>
        </authorList>
    </citation>
    <scope>NUCLEOTIDE SEQUENCE [LARGE SCALE GENOMIC DNA]</scope>
    <source>
        <strain evidence="8">S1b</strain>
    </source>
</reference>
<keyword evidence="3 5" id="KW-1133">Transmembrane helix</keyword>
<dbReference type="GO" id="GO:0016874">
    <property type="term" value="F:ligase activity"/>
    <property type="evidence" value="ECO:0007669"/>
    <property type="project" value="UniProtKB-KW"/>
</dbReference>
<dbReference type="GO" id="GO:0016020">
    <property type="term" value="C:membrane"/>
    <property type="evidence" value="ECO:0007669"/>
    <property type="project" value="UniProtKB-SubCell"/>
</dbReference>
<name>A0A1H9P0Y9_9FIRM</name>
<dbReference type="RefSeq" id="WP_022748637.1">
    <property type="nucleotide sequence ID" value="NZ_FOGW01000004.1"/>
</dbReference>
<evidence type="ECO:0000256" key="1">
    <source>
        <dbReference type="ARBA" id="ARBA00004141"/>
    </source>
</evidence>
<protein>
    <submittedName>
        <fullName evidence="7">O-antigen ligase like membrane protein</fullName>
    </submittedName>
</protein>
<feature type="transmembrane region" description="Helical" evidence="5">
    <location>
        <begin position="337"/>
        <end position="357"/>
    </location>
</feature>
<gene>
    <name evidence="7" type="ORF">SAMN02910429_00019</name>
</gene>
<evidence type="ECO:0000256" key="2">
    <source>
        <dbReference type="ARBA" id="ARBA00022692"/>
    </source>
</evidence>
<dbReference type="Proteomes" id="UP000182471">
    <property type="component" value="Unassembled WGS sequence"/>
</dbReference>
<keyword evidence="2 5" id="KW-0812">Transmembrane</keyword>
<dbReference type="InterPro" id="IPR007016">
    <property type="entry name" value="O-antigen_ligase-rel_domated"/>
</dbReference>
<evidence type="ECO:0000256" key="3">
    <source>
        <dbReference type="ARBA" id="ARBA00022989"/>
    </source>
</evidence>
<sequence>MGKIIEWLFYVLLFSFVLPSGSIIGIPVKILLVLGIFGCIAVEMLRQNKIVVDRYTIRLIEIVVIMILWGILSIAGGYTPGLKTFLKSFFSLISVIIIALLCFKNKWVDIDRAIKVLWMAVIFYVGLKILIEMALIVHVVSYDAVGVIFEKLLNAEWMSLEFKMGPITCYRITTSNDTIPLILMSIELACGKKSISRKFALIAVMAAYSMIVYSRVVIVQFLAMALIGIFYYFKKEGLTYKNMLIILSGIICVLLAVAFLFLYKDGKIIENVSGALEYRFSGTQVEASDGVRNDQFEHLYEGFLESPFIGHGLGSYVKDFIRSESNPHSYELEYMSYMYQFGVIGFFLIIGGLIYTFFEISVKWCKDNIAKIILLLNFVIWLIKPFFNPGFMSSSSGMTIVTFALLALYYTKLKDDNRVKEIKS</sequence>
<evidence type="ECO:0000313" key="8">
    <source>
        <dbReference type="Proteomes" id="UP000182471"/>
    </source>
</evidence>
<feature type="transmembrane region" description="Helical" evidence="5">
    <location>
        <begin position="59"/>
        <end position="79"/>
    </location>
</feature>
<keyword evidence="8" id="KW-1185">Reference proteome</keyword>
<dbReference type="EMBL" id="FOGW01000004">
    <property type="protein sequence ID" value="SER41263.1"/>
    <property type="molecule type" value="Genomic_DNA"/>
</dbReference>
<feature type="transmembrane region" description="Helical" evidence="5">
    <location>
        <begin position="369"/>
        <end position="387"/>
    </location>
</feature>
<keyword evidence="7" id="KW-0436">Ligase</keyword>
<accession>A0A1H9P0Y9</accession>
<feature type="transmembrane region" description="Helical" evidence="5">
    <location>
        <begin position="199"/>
        <end position="232"/>
    </location>
</feature>
<proteinExistence type="predicted"/>
<feature type="domain" description="O-antigen ligase-related" evidence="6">
    <location>
        <begin position="201"/>
        <end position="350"/>
    </location>
</feature>
<keyword evidence="4 5" id="KW-0472">Membrane</keyword>
<feature type="transmembrane region" description="Helical" evidence="5">
    <location>
        <begin position="116"/>
        <end position="140"/>
    </location>
</feature>
<feature type="transmembrane region" description="Helical" evidence="5">
    <location>
        <begin position="393"/>
        <end position="411"/>
    </location>
</feature>
<feature type="transmembrane region" description="Helical" evidence="5">
    <location>
        <begin position="30"/>
        <end position="47"/>
    </location>
</feature>
<evidence type="ECO:0000256" key="4">
    <source>
        <dbReference type="ARBA" id="ARBA00023136"/>
    </source>
</evidence>
<feature type="transmembrane region" description="Helical" evidence="5">
    <location>
        <begin position="85"/>
        <end position="104"/>
    </location>
</feature>
<organism evidence="7 8">
    <name type="scientific">Lachnobacterium bovis</name>
    <dbReference type="NCBI Taxonomy" id="140626"/>
    <lineage>
        <taxon>Bacteria</taxon>
        <taxon>Bacillati</taxon>
        <taxon>Bacillota</taxon>
        <taxon>Clostridia</taxon>
        <taxon>Lachnospirales</taxon>
        <taxon>Lachnospiraceae</taxon>
        <taxon>Lachnobacterium</taxon>
    </lineage>
</organism>
<comment type="subcellular location">
    <subcellularLocation>
        <location evidence="1">Membrane</location>
        <topology evidence="1">Multi-pass membrane protein</topology>
    </subcellularLocation>
</comment>
<evidence type="ECO:0000256" key="5">
    <source>
        <dbReference type="SAM" id="Phobius"/>
    </source>
</evidence>
<evidence type="ECO:0000259" key="6">
    <source>
        <dbReference type="Pfam" id="PF04932"/>
    </source>
</evidence>
<evidence type="ECO:0000313" key="7">
    <source>
        <dbReference type="EMBL" id="SER41263.1"/>
    </source>
</evidence>